<evidence type="ECO:0000313" key="1">
    <source>
        <dbReference type="EMBL" id="APD74116.1"/>
    </source>
</evidence>
<organism evidence="1">
    <name type="scientific">Trypanosoma brucei</name>
    <dbReference type="NCBI Taxonomy" id="5691"/>
    <lineage>
        <taxon>Eukaryota</taxon>
        <taxon>Discoba</taxon>
        <taxon>Euglenozoa</taxon>
        <taxon>Kinetoplastea</taxon>
        <taxon>Metakinetoplastina</taxon>
        <taxon>Trypanosomatida</taxon>
        <taxon>Trypanosomatidae</taxon>
        <taxon>Trypanosoma</taxon>
    </lineage>
</organism>
<sequence length="399" mass="42395">MTSKGLKRPQPSSKVRLTSHSVLADLSFQQKLTVPRNAEQLHRDQTINQAADKQATKKESNLNINKQWLRYLMYATITTTVLLASIKIRLHTLETAAKDADDECTAGRQATELAASMEATVTTAAARAAEFTKAATKLRIMALTQGESIAAATYAAAAGASKAAMAILNQLSENASKINAATAALRATATTAELLSVLKGLPLTDKAMATATNYKTQSNRPLSFTLANENGACMASRGKLQPESERGAKGSSDYDRITLVTAELRKSDGEATGDLFLCPSNSQTAFGPSQSCGTDGTNVGLKGGKVFETKLVKINRKHKNAGSEYNEPASGDAIIPHVETYKQQLKAIALGTDAARGLETVPYPSDWLTKAGQKVDTKLLASVLQGAGKLEGAQKRITH</sequence>
<accession>A0A1J0R8L1</accession>
<dbReference type="EMBL" id="KX700160">
    <property type="protein sequence ID" value="APD74116.1"/>
    <property type="molecule type" value="Genomic_DNA"/>
</dbReference>
<reference evidence="1" key="1">
    <citation type="submission" date="2016-08" db="EMBL/GenBank/DDBJ databases">
        <title>VSG repertoire of Trypanosoma brucei EATRO 1125.</title>
        <authorList>
            <person name="Cross G.A."/>
        </authorList>
    </citation>
    <scope>NUCLEOTIDE SEQUENCE</scope>
    <source>
        <strain evidence="1">EATRO 1125</strain>
    </source>
</reference>
<proteinExistence type="predicted"/>
<name>A0A1J0R8L1_9TRYP</name>
<protein>
    <submittedName>
        <fullName evidence="1">Variant surface glycoprotein 1125.2650</fullName>
    </submittedName>
</protein>
<dbReference type="AlphaFoldDB" id="A0A1J0R8L1"/>
<dbReference type="VEuPathDB" id="TriTrypDB:Tb427_000823200"/>